<organism evidence="2 3">
    <name type="scientific">Noviherbaspirillum denitrificans</name>
    <dbReference type="NCBI Taxonomy" id="1968433"/>
    <lineage>
        <taxon>Bacteria</taxon>
        <taxon>Pseudomonadati</taxon>
        <taxon>Pseudomonadota</taxon>
        <taxon>Betaproteobacteria</taxon>
        <taxon>Burkholderiales</taxon>
        <taxon>Oxalobacteraceae</taxon>
        <taxon>Noviherbaspirillum</taxon>
    </lineage>
</organism>
<name>A0A254TI83_9BURK</name>
<evidence type="ECO:0000313" key="2">
    <source>
        <dbReference type="EMBL" id="OWW22350.1"/>
    </source>
</evidence>
<dbReference type="InterPro" id="IPR002825">
    <property type="entry name" value="Pept_S49_ser-pept_pro"/>
</dbReference>
<accession>A0A254TI83</accession>
<dbReference type="Pfam" id="PF01972">
    <property type="entry name" value="SDH_protease"/>
    <property type="match status" value="1"/>
</dbReference>
<sequence length="323" mass="35691">MTRMASKKNNIQSASRSASEDAPASTSIKTFDLTKNSDVISLVREDDEALTQKLVGEHLNKIVASHGLTDYLVLILFDELDSISSYHSDKIYQAASISPGEKNIFLIVQSGGGRIEPAYLISKTCKRLSRGKFAVAVPRRAKSAATLLSLGADEIHMGLMSELGPIDPQIGGYPALGLANALNKLAELASRFPGASDMMANYLTKNLNLRDLGYFERISESAAQYAQRLLTGKSFPDPHTSETLSKHFVDHYKDHGFVIDSDEATTLLGEMVKIDTPEYKCANEIYRFFDFFEMALRFFVNKEFYYVGTLDGGLSIRSRGKNT</sequence>
<evidence type="ECO:0008006" key="4">
    <source>
        <dbReference type="Google" id="ProtNLM"/>
    </source>
</evidence>
<gene>
    <name evidence="2" type="ORF">AYR66_25500</name>
</gene>
<dbReference type="SUPFAM" id="SSF52096">
    <property type="entry name" value="ClpP/crotonase"/>
    <property type="match status" value="1"/>
</dbReference>
<keyword evidence="3" id="KW-1185">Reference proteome</keyword>
<feature type="compositionally biased region" description="Polar residues" evidence="1">
    <location>
        <begin position="7"/>
        <end position="17"/>
    </location>
</feature>
<feature type="region of interest" description="Disordered" evidence="1">
    <location>
        <begin position="1"/>
        <end position="22"/>
    </location>
</feature>
<proteinExistence type="predicted"/>
<reference evidence="2 3" key="1">
    <citation type="submission" date="2016-02" db="EMBL/GenBank/DDBJ databases">
        <authorList>
            <person name="Wen L."/>
            <person name="He K."/>
            <person name="Yang H."/>
        </authorList>
    </citation>
    <scope>NUCLEOTIDE SEQUENCE [LARGE SCALE GENOMIC DNA]</scope>
    <source>
        <strain evidence="2 3">TSA40</strain>
    </source>
</reference>
<dbReference type="InterPro" id="IPR029045">
    <property type="entry name" value="ClpP/crotonase-like_dom_sf"/>
</dbReference>
<dbReference type="EMBL" id="LSTO01000001">
    <property type="protein sequence ID" value="OWW22350.1"/>
    <property type="molecule type" value="Genomic_DNA"/>
</dbReference>
<dbReference type="GO" id="GO:0016020">
    <property type="term" value="C:membrane"/>
    <property type="evidence" value="ECO:0007669"/>
    <property type="project" value="InterPro"/>
</dbReference>
<protein>
    <recommendedName>
        <fullName evidence="4">Serine dehydrogenasease</fullName>
    </recommendedName>
</protein>
<comment type="caution">
    <text evidence="2">The sequence shown here is derived from an EMBL/GenBank/DDBJ whole genome shotgun (WGS) entry which is preliminary data.</text>
</comment>
<evidence type="ECO:0000256" key="1">
    <source>
        <dbReference type="SAM" id="MobiDB-lite"/>
    </source>
</evidence>
<dbReference type="AlphaFoldDB" id="A0A254TI83"/>
<dbReference type="Proteomes" id="UP000197535">
    <property type="component" value="Unassembled WGS sequence"/>
</dbReference>
<dbReference type="PANTHER" id="PTHR35984:SF1">
    <property type="entry name" value="PERIPLASMIC SERINE PROTEASE"/>
    <property type="match status" value="1"/>
</dbReference>
<dbReference type="PANTHER" id="PTHR35984">
    <property type="entry name" value="PERIPLASMIC SERINE PROTEASE"/>
    <property type="match status" value="1"/>
</dbReference>
<evidence type="ECO:0000313" key="3">
    <source>
        <dbReference type="Proteomes" id="UP000197535"/>
    </source>
</evidence>
<dbReference type="Gene3D" id="3.90.226.10">
    <property type="entry name" value="2-enoyl-CoA Hydratase, Chain A, domain 1"/>
    <property type="match status" value="1"/>
</dbReference>